<organism evidence="2 3">
    <name type="scientific">Elysia marginata</name>
    <dbReference type="NCBI Taxonomy" id="1093978"/>
    <lineage>
        <taxon>Eukaryota</taxon>
        <taxon>Metazoa</taxon>
        <taxon>Spiralia</taxon>
        <taxon>Lophotrochozoa</taxon>
        <taxon>Mollusca</taxon>
        <taxon>Gastropoda</taxon>
        <taxon>Heterobranchia</taxon>
        <taxon>Euthyneura</taxon>
        <taxon>Panpulmonata</taxon>
        <taxon>Sacoglossa</taxon>
        <taxon>Placobranchoidea</taxon>
        <taxon>Plakobranchidae</taxon>
        <taxon>Elysia</taxon>
    </lineage>
</organism>
<dbReference type="Proteomes" id="UP000762676">
    <property type="component" value="Unassembled WGS sequence"/>
</dbReference>
<evidence type="ECO:0000313" key="3">
    <source>
        <dbReference type="Proteomes" id="UP000762676"/>
    </source>
</evidence>
<accession>A0AAV4GEV7</accession>
<name>A0AAV4GEV7_9GAST</name>
<feature type="compositionally biased region" description="Basic and acidic residues" evidence="1">
    <location>
        <begin position="107"/>
        <end position="122"/>
    </location>
</feature>
<keyword evidence="3" id="KW-1185">Reference proteome</keyword>
<sequence>MTTPSSSQSSLPTGPSSRYRLAPQLVSTPQTNGHHTIPHDDPDLSGITAEINSPPHYSAVKARAGGSSNVGDLFHIAGEVGQAVGSLVTVMTDEDAAAAGASGNGEHASRTEGGGIKHSEQL</sequence>
<feature type="region of interest" description="Disordered" evidence="1">
    <location>
        <begin position="97"/>
        <end position="122"/>
    </location>
</feature>
<proteinExistence type="predicted"/>
<feature type="region of interest" description="Disordered" evidence="1">
    <location>
        <begin position="1"/>
        <end position="46"/>
    </location>
</feature>
<dbReference type="AlphaFoldDB" id="A0AAV4GEV7"/>
<protein>
    <submittedName>
        <fullName evidence="2">Dystrophin-like isoform X3</fullName>
    </submittedName>
</protein>
<dbReference type="EMBL" id="BMAT01001361">
    <property type="protein sequence ID" value="GFR83831.1"/>
    <property type="molecule type" value="Genomic_DNA"/>
</dbReference>
<feature type="compositionally biased region" description="Polar residues" evidence="1">
    <location>
        <begin position="25"/>
        <end position="34"/>
    </location>
</feature>
<evidence type="ECO:0000313" key="2">
    <source>
        <dbReference type="EMBL" id="GFR83831.1"/>
    </source>
</evidence>
<comment type="caution">
    <text evidence="2">The sequence shown here is derived from an EMBL/GenBank/DDBJ whole genome shotgun (WGS) entry which is preliminary data.</text>
</comment>
<reference evidence="2 3" key="1">
    <citation type="journal article" date="2021" name="Elife">
        <title>Chloroplast acquisition without the gene transfer in kleptoplastic sea slugs, Plakobranchus ocellatus.</title>
        <authorList>
            <person name="Maeda T."/>
            <person name="Takahashi S."/>
            <person name="Yoshida T."/>
            <person name="Shimamura S."/>
            <person name="Takaki Y."/>
            <person name="Nagai Y."/>
            <person name="Toyoda A."/>
            <person name="Suzuki Y."/>
            <person name="Arimoto A."/>
            <person name="Ishii H."/>
            <person name="Satoh N."/>
            <person name="Nishiyama T."/>
            <person name="Hasebe M."/>
            <person name="Maruyama T."/>
            <person name="Minagawa J."/>
            <person name="Obokata J."/>
            <person name="Shigenobu S."/>
        </authorList>
    </citation>
    <scope>NUCLEOTIDE SEQUENCE [LARGE SCALE GENOMIC DNA]</scope>
</reference>
<feature type="compositionally biased region" description="Low complexity" evidence="1">
    <location>
        <begin position="1"/>
        <end position="17"/>
    </location>
</feature>
<evidence type="ECO:0000256" key="1">
    <source>
        <dbReference type="SAM" id="MobiDB-lite"/>
    </source>
</evidence>
<gene>
    <name evidence="2" type="ORF">ElyMa_000657500</name>
</gene>